<dbReference type="OrthoDB" id="5185521at2"/>
<accession>A0A239I9T4</accession>
<feature type="transmembrane region" description="Helical" evidence="2">
    <location>
        <begin position="183"/>
        <end position="200"/>
    </location>
</feature>
<feature type="transmembrane region" description="Helical" evidence="2">
    <location>
        <begin position="149"/>
        <end position="171"/>
    </location>
</feature>
<feature type="region of interest" description="Disordered" evidence="1">
    <location>
        <begin position="285"/>
        <end position="326"/>
    </location>
</feature>
<evidence type="ECO:0000256" key="2">
    <source>
        <dbReference type="SAM" id="Phobius"/>
    </source>
</evidence>
<keyword evidence="4" id="KW-1185">Reference proteome</keyword>
<dbReference type="Proteomes" id="UP000198362">
    <property type="component" value="Unassembled WGS sequence"/>
</dbReference>
<reference evidence="3 4" key="1">
    <citation type="submission" date="2017-06" db="EMBL/GenBank/DDBJ databases">
        <authorList>
            <person name="Kim H.J."/>
            <person name="Triplett B.A."/>
        </authorList>
    </citation>
    <scope>NUCLEOTIDE SEQUENCE [LARGE SCALE GENOMIC DNA]</scope>
    <source>
        <strain evidence="3 4">CGMCC 4.5593</strain>
    </source>
</reference>
<name>A0A239I9T4_9ACTN</name>
<dbReference type="EMBL" id="FZPH01000002">
    <property type="protein sequence ID" value="SNS89813.1"/>
    <property type="molecule type" value="Genomic_DNA"/>
</dbReference>
<evidence type="ECO:0000313" key="3">
    <source>
        <dbReference type="EMBL" id="SNS89813.1"/>
    </source>
</evidence>
<sequence>MNAVTEQDAYLEAVRRALSDLDPAVRDELLEDLPEHFAEVAAEGDATLVERLGPPEAYAAELRTAAGLGVAATPAARGLDDRISAVVRRARGVVGVADRKTGPLLGYGKASEFLRMLRPGWWVLRGYLVAMAITWLTSNGNEAGLLPRLGGSTLAAALLLAVCLVASIWLGRREPTLSSTPRTGLAIGGVFLVLFGLVVFDKADRYGGGWDTPQSVSGNPYDYVQDVYVYDENGNPLTNVTLYDQGGNPIQLGDPYRCQEAFYQAQAGAPMYPYCPNQRPYVVAPRAGQVSEPQAEPTEGPPAAGPSATPAPTATPTEVPTPTPTN</sequence>
<dbReference type="AlphaFoldDB" id="A0A239I9T4"/>
<keyword evidence="2" id="KW-0812">Transmembrane</keyword>
<feature type="transmembrane region" description="Helical" evidence="2">
    <location>
        <begin position="119"/>
        <end position="137"/>
    </location>
</feature>
<dbReference type="RefSeq" id="WP_089245202.1">
    <property type="nucleotide sequence ID" value="NZ_FZPH01000002.1"/>
</dbReference>
<feature type="compositionally biased region" description="Low complexity" evidence="1">
    <location>
        <begin position="305"/>
        <end position="318"/>
    </location>
</feature>
<keyword evidence="2" id="KW-0472">Membrane</keyword>
<keyword evidence="2" id="KW-1133">Transmembrane helix</keyword>
<evidence type="ECO:0000256" key="1">
    <source>
        <dbReference type="SAM" id="MobiDB-lite"/>
    </source>
</evidence>
<organism evidence="3 4">
    <name type="scientific">Asanoa hainanensis</name>
    <dbReference type="NCBI Taxonomy" id="560556"/>
    <lineage>
        <taxon>Bacteria</taxon>
        <taxon>Bacillati</taxon>
        <taxon>Actinomycetota</taxon>
        <taxon>Actinomycetes</taxon>
        <taxon>Micromonosporales</taxon>
        <taxon>Micromonosporaceae</taxon>
        <taxon>Asanoa</taxon>
    </lineage>
</organism>
<evidence type="ECO:0000313" key="4">
    <source>
        <dbReference type="Proteomes" id="UP000198362"/>
    </source>
</evidence>
<gene>
    <name evidence="3" type="ORF">SAMN05421812_102273</name>
</gene>
<proteinExistence type="predicted"/>
<protein>
    <submittedName>
        <fullName evidence="3">Uncharacterized protein</fullName>
    </submittedName>
</protein>
<dbReference type="Pfam" id="PF22564">
    <property type="entry name" value="HAAS"/>
    <property type="match status" value="1"/>
</dbReference>